<name>A0ABP0K6V2_9DINO</name>
<evidence type="ECO:0000313" key="2">
    <source>
        <dbReference type="Proteomes" id="UP001642484"/>
    </source>
</evidence>
<organism evidence="1 2">
    <name type="scientific">Durusdinium trenchii</name>
    <dbReference type="NCBI Taxonomy" id="1381693"/>
    <lineage>
        <taxon>Eukaryota</taxon>
        <taxon>Sar</taxon>
        <taxon>Alveolata</taxon>
        <taxon>Dinophyceae</taxon>
        <taxon>Suessiales</taxon>
        <taxon>Symbiodiniaceae</taxon>
        <taxon>Durusdinium</taxon>
    </lineage>
</organism>
<dbReference type="EMBL" id="CAXAMN010007721">
    <property type="protein sequence ID" value="CAK9022516.1"/>
    <property type="molecule type" value="Genomic_DNA"/>
</dbReference>
<dbReference type="Proteomes" id="UP001642484">
    <property type="component" value="Unassembled WGS sequence"/>
</dbReference>
<comment type="caution">
    <text evidence="1">The sequence shown here is derived from an EMBL/GenBank/DDBJ whole genome shotgun (WGS) entry which is preliminary data.</text>
</comment>
<reference evidence="1 2" key="1">
    <citation type="submission" date="2024-02" db="EMBL/GenBank/DDBJ databases">
        <authorList>
            <person name="Chen Y."/>
            <person name="Shah S."/>
            <person name="Dougan E. K."/>
            <person name="Thang M."/>
            <person name="Chan C."/>
        </authorList>
    </citation>
    <scope>NUCLEOTIDE SEQUENCE [LARGE SCALE GENOMIC DNA]</scope>
</reference>
<gene>
    <name evidence="1" type="ORF">CCMP2556_LOCUS14870</name>
</gene>
<sequence>MIYDDLRSSMFPIASVVRMVHFSSIPISADVTRFSEVVTNQVMGDPTSGAARVTLGHVWHHSVNWRLVLSHLPPGPGGPGSKEQADPFGRRYLLVEKSPCCETLTIPPDALKGTEPWLAFSWVGGSQVRRVFFLWFIGGLKQRQYRSS</sequence>
<proteinExistence type="predicted"/>
<protein>
    <submittedName>
        <fullName evidence="1">Uncharacterized protein</fullName>
    </submittedName>
</protein>
<evidence type="ECO:0000313" key="1">
    <source>
        <dbReference type="EMBL" id="CAK9022516.1"/>
    </source>
</evidence>
<accession>A0ABP0K6V2</accession>
<keyword evidence="2" id="KW-1185">Reference proteome</keyword>